<dbReference type="AlphaFoldDB" id="A0A4Y4DZY0"/>
<keyword evidence="1" id="KW-0472">Membrane</keyword>
<reference evidence="2 3" key="1">
    <citation type="submission" date="2019-06" db="EMBL/GenBank/DDBJ databases">
        <title>Whole genome shotgun sequence of Cellulosimicrobium cellulans NBRC 15516.</title>
        <authorList>
            <person name="Hosoyama A."/>
            <person name="Uohara A."/>
            <person name="Ohji S."/>
            <person name="Ichikawa N."/>
        </authorList>
    </citation>
    <scope>NUCLEOTIDE SEQUENCE [LARGE SCALE GENOMIC DNA]</scope>
    <source>
        <strain evidence="2 3">NBRC 15516</strain>
    </source>
</reference>
<evidence type="ECO:0008006" key="4">
    <source>
        <dbReference type="Google" id="ProtNLM"/>
    </source>
</evidence>
<evidence type="ECO:0000313" key="2">
    <source>
        <dbReference type="EMBL" id="GED10922.1"/>
    </source>
</evidence>
<comment type="caution">
    <text evidence="2">The sequence shown here is derived from an EMBL/GenBank/DDBJ whole genome shotgun (WGS) entry which is preliminary data.</text>
</comment>
<sequence>MVSTVPPAPAPLDSRDLVEPLDRAAARAHHRSLRQHARDARTRPSTPVALQVLGLVLRGVLVAFLVAVAALCVTVVYGFLAFGLTALGAGRPLVVLALAAVTALGVLLVVRGARRSSQEGRELAYRLSRFAAANGFDVVPRVEEPELPSGAFRLGVLRVARNVVRTRGRRPVEVATYTYSAGYRNGEPFAFTYATVALDRTLPRVVVETMPARGVRGARAPRGVERVWELPVDGPFGERHRAYGPVRSATGTARAVFTPEIVEMLVRGPLPLAAEVSGDRLFLFSEHALDLLDPAVWERLLGTATDLAARLSRTDGPGGPGAAAGTR</sequence>
<evidence type="ECO:0000256" key="1">
    <source>
        <dbReference type="SAM" id="Phobius"/>
    </source>
</evidence>
<name>A0A4Y4DZY0_CELCE</name>
<keyword evidence="1" id="KW-1133">Transmembrane helix</keyword>
<proteinExistence type="predicted"/>
<feature type="transmembrane region" description="Helical" evidence="1">
    <location>
        <begin position="93"/>
        <end position="113"/>
    </location>
</feature>
<gene>
    <name evidence="2" type="ORF">CCE02nite_29210</name>
</gene>
<organism evidence="2 3">
    <name type="scientific">Cellulosimicrobium cellulans</name>
    <name type="common">Arthrobacter luteus</name>
    <dbReference type="NCBI Taxonomy" id="1710"/>
    <lineage>
        <taxon>Bacteria</taxon>
        <taxon>Bacillati</taxon>
        <taxon>Actinomycetota</taxon>
        <taxon>Actinomycetes</taxon>
        <taxon>Micrococcales</taxon>
        <taxon>Promicromonosporaceae</taxon>
        <taxon>Cellulosimicrobium</taxon>
    </lineage>
</organism>
<keyword evidence="1" id="KW-0812">Transmembrane</keyword>
<feature type="transmembrane region" description="Helical" evidence="1">
    <location>
        <begin position="60"/>
        <end position="87"/>
    </location>
</feature>
<dbReference type="Proteomes" id="UP000316659">
    <property type="component" value="Unassembled WGS sequence"/>
</dbReference>
<dbReference type="EMBL" id="BJNZ01000020">
    <property type="protein sequence ID" value="GED10922.1"/>
    <property type="molecule type" value="Genomic_DNA"/>
</dbReference>
<evidence type="ECO:0000313" key="3">
    <source>
        <dbReference type="Proteomes" id="UP000316659"/>
    </source>
</evidence>
<accession>A0A4Y4DZY0</accession>
<protein>
    <recommendedName>
        <fullName evidence="4">DUF3137 domain-containing protein</fullName>
    </recommendedName>
</protein>